<accession>A0AAX0WP16</accession>
<evidence type="ECO:0000256" key="1">
    <source>
        <dbReference type="SAM" id="MobiDB-lite"/>
    </source>
</evidence>
<dbReference type="EMBL" id="PJLB01000005">
    <property type="protein sequence ID" value="PND04212.1"/>
    <property type="molecule type" value="Genomic_DNA"/>
</dbReference>
<protein>
    <submittedName>
        <fullName evidence="2">Uncharacterized protein</fullName>
    </submittedName>
</protein>
<reference evidence="2 3" key="1">
    <citation type="journal article" date="2017" name="BMC Genomics">
        <title>Genome sequencing of 39 Akkermansia muciniphila isolates reveals its population structure, genomic and functional diverisity, and global distribution in mammalian gut microbiotas.</title>
        <authorList>
            <person name="Guo X."/>
            <person name="Li S."/>
            <person name="Zhang J."/>
            <person name="Wu F."/>
            <person name="Li X."/>
            <person name="Wu D."/>
            <person name="Zhang M."/>
            <person name="Ou Z."/>
            <person name="Jie Z."/>
            <person name="Yan Q."/>
            <person name="Li P."/>
            <person name="Yi J."/>
            <person name="Peng Y."/>
        </authorList>
    </citation>
    <scope>NUCLEOTIDE SEQUENCE [LARGE SCALE GENOMIC DNA]</scope>
    <source>
        <strain evidence="2 3">GP28</strain>
    </source>
</reference>
<feature type="region of interest" description="Disordered" evidence="1">
    <location>
        <begin position="303"/>
        <end position="337"/>
    </location>
</feature>
<evidence type="ECO:0000313" key="2">
    <source>
        <dbReference type="EMBL" id="PND04212.1"/>
    </source>
</evidence>
<evidence type="ECO:0000313" key="3">
    <source>
        <dbReference type="Proteomes" id="UP000236075"/>
    </source>
</evidence>
<sequence>MNILPLPLSLFCLCLCCGFSRGGQPPEGAPVRFRINMDQAAGNKAPSTGPVPDQSTPLNAAKLLLRALQEKTDWKHEPYKSLPATSPFVSQLRLKSILSRMEAVQGYVTGAAPERPPFVDEDSIIAEGDLAMVYILLPDKANPYVYAATAVALVKKEGQWKASLTPGSFDNTFLPFDDGIREKAKKISSEAKKKIFGLAHQYSVAAVKAALEHIKRFRQENVKGTTDDELKNLLIRAVKGDDPALIAALLVSPYYTESAITQSARLIPVVKAMRLQDRREENRYIQPTHLSFMTFPNTILVPLSPHPDDQMAPNSREEDQQEEANKNNAKKNGKDIHSIGAMTILPPRMSMPDIDKPALIYRYALEKTKDPTDGLPVFKMNLTDAFASWNLKPDESTTARIMADFHRTYPPLSFPTPEEAVTAAGRALANRDSLAMMRMLAPSNFASVKEFEDALSQLKTVMGRIPTPHTRVRGKDVPEVKAAYIPAARDGCAGIKATIGVRTAVGNEFSVNNLHFIQTDGGWMLAGADAEQPLELEAPKAP</sequence>
<gene>
    <name evidence="2" type="ORF">CXT95_05485</name>
</gene>
<dbReference type="Proteomes" id="UP000236075">
    <property type="component" value="Unassembled WGS sequence"/>
</dbReference>
<organism evidence="2 3">
    <name type="scientific">Akkermansia muciniphila</name>
    <dbReference type="NCBI Taxonomy" id="239935"/>
    <lineage>
        <taxon>Bacteria</taxon>
        <taxon>Pseudomonadati</taxon>
        <taxon>Verrucomicrobiota</taxon>
        <taxon>Verrucomicrobiia</taxon>
        <taxon>Verrucomicrobiales</taxon>
        <taxon>Akkermansiaceae</taxon>
        <taxon>Akkermansia</taxon>
    </lineage>
</organism>
<proteinExistence type="predicted"/>
<comment type="caution">
    <text evidence="2">The sequence shown here is derived from an EMBL/GenBank/DDBJ whole genome shotgun (WGS) entry which is preliminary data.</text>
</comment>
<dbReference type="RefSeq" id="WP_102748237.1">
    <property type="nucleotide sequence ID" value="NZ_PJLB01000005.1"/>
</dbReference>
<dbReference type="AlphaFoldDB" id="A0AAX0WP16"/>
<name>A0AAX0WP16_9BACT</name>